<organism evidence="1 2">
    <name type="scientific">Streptomyces maoxianensis</name>
    <dbReference type="NCBI Taxonomy" id="1459942"/>
    <lineage>
        <taxon>Bacteria</taxon>
        <taxon>Bacillati</taxon>
        <taxon>Actinomycetota</taxon>
        <taxon>Actinomycetes</taxon>
        <taxon>Kitasatosporales</taxon>
        <taxon>Streptomycetaceae</taxon>
        <taxon>Streptomyces</taxon>
    </lineage>
</organism>
<dbReference type="EMBL" id="JBHSFE010000006">
    <property type="protein sequence ID" value="MFC4607277.1"/>
    <property type="molecule type" value="Genomic_DNA"/>
</dbReference>
<dbReference type="Proteomes" id="UP001595993">
    <property type="component" value="Unassembled WGS sequence"/>
</dbReference>
<evidence type="ECO:0000313" key="1">
    <source>
        <dbReference type="EMBL" id="MFC4607277.1"/>
    </source>
</evidence>
<name>A0ABV9G040_9ACTN</name>
<proteinExistence type="predicted"/>
<comment type="caution">
    <text evidence="1">The sequence shown here is derived from an EMBL/GenBank/DDBJ whole genome shotgun (WGS) entry which is preliminary data.</text>
</comment>
<dbReference type="RefSeq" id="WP_381192159.1">
    <property type="nucleotide sequence ID" value="NZ_JBHSFE010000006.1"/>
</dbReference>
<gene>
    <name evidence="1" type="ORF">ACFO9E_05510</name>
</gene>
<sequence>MSVRGVLVPLGLCRKQAEVVQRPEPRGWAAAGGAEELALADSCASCVR</sequence>
<protein>
    <submittedName>
        <fullName evidence="1">Uncharacterized protein</fullName>
    </submittedName>
</protein>
<evidence type="ECO:0000313" key="2">
    <source>
        <dbReference type="Proteomes" id="UP001595993"/>
    </source>
</evidence>
<accession>A0ABV9G040</accession>
<keyword evidence="2" id="KW-1185">Reference proteome</keyword>
<reference evidence="2" key="1">
    <citation type="journal article" date="2019" name="Int. J. Syst. Evol. Microbiol.">
        <title>The Global Catalogue of Microorganisms (GCM) 10K type strain sequencing project: providing services to taxonomists for standard genome sequencing and annotation.</title>
        <authorList>
            <consortium name="The Broad Institute Genomics Platform"/>
            <consortium name="The Broad Institute Genome Sequencing Center for Infectious Disease"/>
            <person name="Wu L."/>
            <person name="Ma J."/>
        </authorList>
    </citation>
    <scope>NUCLEOTIDE SEQUENCE [LARGE SCALE GENOMIC DNA]</scope>
    <source>
        <strain evidence="2">CGMCC 4.7139</strain>
    </source>
</reference>